<feature type="region of interest" description="Disordered" evidence="1">
    <location>
        <begin position="48"/>
        <end position="187"/>
    </location>
</feature>
<evidence type="ECO:0000313" key="4">
    <source>
        <dbReference type="Proteomes" id="UP000245119"/>
    </source>
</evidence>
<dbReference type="STRING" id="400727.A0A2T7NGC9"/>
<comment type="caution">
    <text evidence="3">The sequence shown here is derived from an EMBL/GenBank/DDBJ whole genome shotgun (WGS) entry which is preliminary data.</text>
</comment>
<feature type="compositionally biased region" description="Polar residues" evidence="1">
    <location>
        <begin position="71"/>
        <end position="94"/>
    </location>
</feature>
<dbReference type="OrthoDB" id="9947256at2759"/>
<feature type="compositionally biased region" description="Basic and acidic residues" evidence="1">
    <location>
        <begin position="114"/>
        <end position="126"/>
    </location>
</feature>
<gene>
    <name evidence="3" type="ORF">C0Q70_20729</name>
</gene>
<feature type="domain" description="C2" evidence="2">
    <location>
        <begin position="363"/>
        <end position="485"/>
    </location>
</feature>
<dbReference type="AlphaFoldDB" id="A0A2T7NGC9"/>
<feature type="compositionally biased region" description="Basic and acidic residues" evidence="1">
    <location>
        <begin position="167"/>
        <end position="176"/>
    </location>
</feature>
<protein>
    <recommendedName>
        <fullName evidence="2">C2 domain-containing protein</fullName>
    </recommendedName>
</protein>
<dbReference type="EMBL" id="PZQS01000013">
    <property type="protein sequence ID" value="PVD20233.1"/>
    <property type="molecule type" value="Genomic_DNA"/>
</dbReference>
<keyword evidence="4" id="KW-1185">Reference proteome</keyword>
<evidence type="ECO:0000259" key="2">
    <source>
        <dbReference type="PROSITE" id="PS50004"/>
    </source>
</evidence>
<dbReference type="InterPro" id="IPR035892">
    <property type="entry name" value="C2_domain_sf"/>
</dbReference>
<dbReference type="Gene3D" id="2.60.40.150">
    <property type="entry name" value="C2 domain"/>
    <property type="match status" value="1"/>
</dbReference>
<evidence type="ECO:0000256" key="1">
    <source>
        <dbReference type="SAM" id="MobiDB-lite"/>
    </source>
</evidence>
<organism evidence="3 4">
    <name type="scientific">Pomacea canaliculata</name>
    <name type="common">Golden apple snail</name>
    <dbReference type="NCBI Taxonomy" id="400727"/>
    <lineage>
        <taxon>Eukaryota</taxon>
        <taxon>Metazoa</taxon>
        <taxon>Spiralia</taxon>
        <taxon>Lophotrochozoa</taxon>
        <taxon>Mollusca</taxon>
        <taxon>Gastropoda</taxon>
        <taxon>Caenogastropoda</taxon>
        <taxon>Architaenioglossa</taxon>
        <taxon>Ampullarioidea</taxon>
        <taxon>Ampullariidae</taxon>
        <taxon>Pomacea</taxon>
    </lineage>
</organism>
<dbReference type="PANTHER" id="PTHR46291">
    <property type="entry name" value="C2 DOMAIN-CONTAINING PROTEIN"/>
    <property type="match status" value="1"/>
</dbReference>
<reference evidence="3 4" key="1">
    <citation type="submission" date="2018-04" db="EMBL/GenBank/DDBJ databases">
        <title>The genome of golden apple snail Pomacea canaliculata provides insight into stress tolerance and invasive adaptation.</title>
        <authorList>
            <person name="Liu C."/>
            <person name="Liu B."/>
            <person name="Ren Y."/>
            <person name="Zhang Y."/>
            <person name="Wang H."/>
            <person name="Li S."/>
            <person name="Jiang F."/>
            <person name="Yin L."/>
            <person name="Zhang G."/>
            <person name="Qian W."/>
            <person name="Fan W."/>
        </authorList>
    </citation>
    <scope>NUCLEOTIDE SEQUENCE [LARGE SCALE GENOMIC DNA]</scope>
    <source>
        <strain evidence="3">SZHN2017</strain>
        <tissue evidence="3">Muscle</tissue>
    </source>
</reference>
<proteinExistence type="predicted"/>
<dbReference type="InterPro" id="IPR043549">
    <property type="entry name" value="C2C4C/C2C4D"/>
</dbReference>
<name>A0A2T7NGC9_POMCA</name>
<evidence type="ECO:0000313" key="3">
    <source>
        <dbReference type="EMBL" id="PVD20233.1"/>
    </source>
</evidence>
<sequence length="598" mass="66716">MDSMKELKDWLVTKCRLPGFQHQTLKPPEKSESKFVSNLVTPQTIPEFVIPGSSESSRNPSICSSDDLRSHSSGMSVTCSPNTSPAVSPRNSFSGLGVPDTKSPVRVRSAPVSPRRDSHGFLRDFGARSLSNLPYPRENPADPANPAAAEHPHVRSRSSCGFSTLKDNPHMRRKESLPPVGRSDGDQRLRGFVRRPFRSHESLFATMEAAGAAGAVTDHSTPGRCSPVFADQNDYLPLRESFRRSQRYYRRRSSLAQVEMTTALWRQARDNHDVQTRRIAVVDLMTVPADPCKVNKRHSAPSCTPAPSSLLMHKASVEVGSSDSHQHEACSSGATCRENCSVDRSSACPGGGDGDGHDKTLTERGEIKFSFQYFPATRRLKLLLIRGENLRFPERPDIVTNPFFKVSLMPGKVQKQVSETVKHTSNPVYNREFFFNDINMDELRNLRLRIKAFHKGHNLKMAEYLGEVNIPLANYDLLMENRMWTDLHFKPYEQDLGHLQVELLLEPREERLTVGLCRPRDYLLTTSPARQVSTGRADVVSLPQVSLADFLKEYRTQNQVDSFVFTSFSSRPPGAQGGDLLEGFVPASTTVIPVVNGT</sequence>
<accession>A0A2T7NGC9</accession>
<dbReference type="SMART" id="SM00239">
    <property type="entry name" value="C2"/>
    <property type="match status" value="1"/>
</dbReference>
<feature type="compositionally biased region" description="Low complexity" evidence="1">
    <location>
        <begin position="136"/>
        <end position="149"/>
    </location>
</feature>
<dbReference type="InterPro" id="IPR000008">
    <property type="entry name" value="C2_dom"/>
</dbReference>
<dbReference type="SUPFAM" id="SSF49562">
    <property type="entry name" value="C2 domain (Calcium/lipid-binding domain, CaLB)"/>
    <property type="match status" value="1"/>
</dbReference>
<dbReference type="PANTHER" id="PTHR46291:SF4">
    <property type="entry name" value="C2 CALCIUM-DEPENDENT DOMAIN-CONTAINING PROTEIN 4C-LIKE"/>
    <property type="match status" value="1"/>
</dbReference>
<dbReference type="PROSITE" id="PS50004">
    <property type="entry name" value="C2"/>
    <property type="match status" value="1"/>
</dbReference>
<feature type="compositionally biased region" description="Polar residues" evidence="1">
    <location>
        <begin position="53"/>
        <end position="64"/>
    </location>
</feature>
<feature type="compositionally biased region" description="Polar residues" evidence="1">
    <location>
        <begin position="157"/>
        <end position="166"/>
    </location>
</feature>
<feature type="compositionally biased region" description="Low complexity" evidence="1">
    <location>
        <begin position="104"/>
        <end position="113"/>
    </location>
</feature>
<dbReference type="Proteomes" id="UP000245119">
    <property type="component" value="Linkage Group LG13"/>
</dbReference>
<dbReference type="Pfam" id="PF00168">
    <property type="entry name" value="C2"/>
    <property type="match status" value="1"/>
</dbReference>